<proteinExistence type="predicted"/>
<evidence type="ECO:0000313" key="2">
    <source>
        <dbReference type="Proteomes" id="UP001589758"/>
    </source>
</evidence>
<evidence type="ECO:0000313" key="1">
    <source>
        <dbReference type="EMBL" id="MFC0181002.1"/>
    </source>
</evidence>
<dbReference type="RefSeq" id="WP_385878340.1">
    <property type="nucleotide sequence ID" value="NZ_JBHLXE010000111.1"/>
</dbReference>
<dbReference type="Proteomes" id="UP001589758">
    <property type="component" value="Unassembled WGS sequence"/>
</dbReference>
<keyword evidence="2" id="KW-1185">Reference proteome</keyword>
<organism evidence="1 2">
    <name type="scientific">Thorsellia kenyensis</name>
    <dbReference type="NCBI Taxonomy" id="1549888"/>
    <lineage>
        <taxon>Bacteria</taxon>
        <taxon>Pseudomonadati</taxon>
        <taxon>Pseudomonadota</taxon>
        <taxon>Gammaproteobacteria</taxon>
        <taxon>Enterobacterales</taxon>
        <taxon>Thorselliaceae</taxon>
        <taxon>Thorsellia</taxon>
    </lineage>
</organism>
<protein>
    <submittedName>
        <fullName evidence="1">Uncharacterized protein</fullName>
    </submittedName>
</protein>
<accession>A0ABV6CEE6</accession>
<name>A0ABV6CEE6_9GAMM</name>
<reference evidence="1 2" key="1">
    <citation type="submission" date="2024-09" db="EMBL/GenBank/DDBJ databases">
        <authorList>
            <person name="Sun Q."/>
            <person name="Mori K."/>
        </authorList>
    </citation>
    <scope>NUCLEOTIDE SEQUENCE [LARGE SCALE GENOMIC DNA]</scope>
    <source>
        <strain evidence="1 2">CCM 8545</strain>
    </source>
</reference>
<sequence length="307" mass="32908">MNFLSNVFTSVTNTANQVFNSVNNMFTDIQNSVSNITSVFSDTLANVSTTLAGSFAVISLVTTAVTNSIINNAKIIIGETTIIFQSIYDGGKNAIDSIKNNFDEIKNGGDIVENIGDIFTDLIASGNAVLTTSGSSAGKIAASFEDAFSTLTQGGTMIGKNLSSAFESVLGDLTYAYGSVEYDFNDILQTIITNSKDIGAAFKEGAQEIGDEFSDFFSQFKNMDFSDLLKNVSAKNFNASRSTLRLSVDEVLSVAEDDVFVLNGDKGQKIDLNLTSKGFTKSGTEGDYAVYTHKDVLFYVDQDIAVI</sequence>
<gene>
    <name evidence="1" type="ORF">ACFFIT_13060</name>
</gene>
<dbReference type="EMBL" id="JBHLXE010000111">
    <property type="protein sequence ID" value="MFC0181002.1"/>
    <property type="molecule type" value="Genomic_DNA"/>
</dbReference>
<comment type="caution">
    <text evidence="1">The sequence shown here is derived from an EMBL/GenBank/DDBJ whole genome shotgun (WGS) entry which is preliminary data.</text>
</comment>